<accession>A0ABS4YY04</accession>
<evidence type="ECO:0000256" key="5">
    <source>
        <dbReference type="SAM" id="Phobius"/>
    </source>
</evidence>
<dbReference type="Pfam" id="PF13515">
    <property type="entry name" value="FUSC_2"/>
    <property type="match status" value="1"/>
</dbReference>
<feature type="transmembrane region" description="Helical" evidence="5">
    <location>
        <begin position="44"/>
        <end position="70"/>
    </location>
</feature>
<feature type="transmembrane region" description="Helical" evidence="5">
    <location>
        <begin position="326"/>
        <end position="343"/>
    </location>
</feature>
<evidence type="ECO:0000256" key="1">
    <source>
        <dbReference type="ARBA" id="ARBA00004141"/>
    </source>
</evidence>
<organism evidence="7 8">
    <name type="scientific">Arthrobacter stackebrandtii</name>
    <dbReference type="NCBI Taxonomy" id="272161"/>
    <lineage>
        <taxon>Bacteria</taxon>
        <taxon>Bacillati</taxon>
        <taxon>Actinomycetota</taxon>
        <taxon>Actinomycetes</taxon>
        <taxon>Micrococcales</taxon>
        <taxon>Micrococcaceae</taxon>
        <taxon>Arthrobacter</taxon>
    </lineage>
</organism>
<reference evidence="7 8" key="1">
    <citation type="submission" date="2021-03" db="EMBL/GenBank/DDBJ databases">
        <title>Sequencing the genomes of 1000 actinobacteria strains.</title>
        <authorList>
            <person name="Klenk H.-P."/>
        </authorList>
    </citation>
    <scope>NUCLEOTIDE SEQUENCE [LARGE SCALE GENOMIC DNA]</scope>
    <source>
        <strain evidence="7 8">DSM 16005</strain>
    </source>
</reference>
<feature type="transmembrane region" description="Helical" evidence="5">
    <location>
        <begin position="156"/>
        <end position="179"/>
    </location>
</feature>
<feature type="transmembrane region" description="Helical" evidence="5">
    <location>
        <begin position="256"/>
        <end position="283"/>
    </location>
</feature>
<gene>
    <name evidence="7" type="ORF">JOF48_002476</name>
</gene>
<evidence type="ECO:0000313" key="7">
    <source>
        <dbReference type="EMBL" id="MBP2413677.1"/>
    </source>
</evidence>
<evidence type="ECO:0000256" key="3">
    <source>
        <dbReference type="ARBA" id="ARBA00022989"/>
    </source>
</evidence>
<keyword evidence="8" id="KW-1185">Reference proteome</keyword>
<dbReference type="EMBL" id="JAGIOI010000001">
    <property type="protein sequence ID" value="MBP2413677.1"/>
    <property type="molecule type" value="Genomic_DNA"/>
</dbReference>
<comment type="caution">
    <text evidence="7">The sequence shown here is derived from an EMBL/GenBank/DDBJ whole genome shotgun (WGS) entry which is preliminary data.</text>
</comment>
<dbReference type="RefSeq" id="WP_209681137.1">
    <property type="nucleotide sequence ID" value="NZ_JAGIOI010000001.1"/>
</dbReference>
<evidence type="ECO:0000256" key="4">
    <source>
        <dbReference type="ARBA" id="ARBA00023136"/>
    </source>
</evidence>
<feature type="transmembrane region" description="Helical" evidence="5">
    <location>
        <begin position="107"/>
        <end position="127"/>
    </location>
</feature>
<evidence type="ECO:0000256" key="2">
    <source>
        <dbReference type="ARBA" id="ARBA00022692"/>
    </source>
</evidence>
<feature type="domain" description="Integral membrane bound transporter" evidence="6">
    <location>
        <begin position="214"/>
        <end position="339"/>
    </location>
</feature>
<feature type="transmembrane region" description="Helical" evidence="5">
    <location>
        <begin position="200"/>
        <end position="221"/>
    </location>
</feature>
<keyword evidence="2 5" id="KW-0812">Transmembrane</keyword>
<evidence type="ECO:0000259" key="6">
    <source>
        <dbReference type="Pfam" id="PF13515"/>
    </source>
</evidence>
<name>A0ABS4YY04_9MICC</name>
<feature type="transmembrane region" description="Helical" evidence="5">
    <location>
        <begin position="134"/>
        <end position="150"/>
    </location>
</feature>
<proteinExistence type="predicted"/>
<dbReference type="InterPro" id="IPR049453">
    <property type="entry name" value="Memb_transporter_dom"/>
</dbReference>
<sequence length="355" mass="36431">MPAPHLTAIHPAVLIARRASVLRPVTLVPGAGDRRAARRVTAGFAVPALILLAAGRPELIIYAAFGSFVGMYGRDEPHQLRLVHQGQAAVLLLGGSLLGILCAEAAAGPWPLIGLEALLAAAASLVADRFGLKPTGPFFCIFAFGALAAVPSAVPWWAAAAVCTGSAAFSVLVGFSGWLGSRSWQPGAVRAVSRPGAAAALVHALRYFLAVAAAGATGHMLGIGHPYWAMAAAAVPLAAETLNGRIRRGIHRAAGTFAGVGVTALVLWPGPGTAALSVAVVLLMHPTELFMQHHYGLALAFFTPLILIMTLLAVPGDPLGLAADRVVETVIGAASGILVAVAVPEPQRRRLPRAP</sequence>
<protein>
    <recommendedName>
        <fullName evidence="6">Integral membrane bound transporter domain-containing protein</fullName>
    </recommendedName>
</protein>
<evidence type="ECO:0000313" key="8">
    <source>
        <dbReference type="Proteomes" id="UP000711614"/>
    </source>
</evidence>
<dbReference type="Proteomes" id="UP000711614">
    <property type="component" value="Unassembled WGS sequence"/>
</dbReference>
<comment type="subcellular location">
    <subcellularLocation>
        <location evidence="1">Membrane</location>
        <topology evidence="1">Multi-pass membrane protein</topology>
    </subcellularLocation>
</comment>
<feature type="transmembrane region" description="Helical" evidence="5">
    <location>
        <begin position="295"/>
        <end position="314"/>
    </location>
</feature>
<keyword evidence="3 5" id="KW-1133">Transmembrane helix</keyword>
<keyword evidence="4 5" id="KW-0472">Membrane</keyword>